<sequence length="34" mass="3816">MLISIRQTGSVEMLCQNRTVNTNNTTSLMNTCQL</sequence>
<organism evidence="1">
    <name type="scientific">Siphoviridae sp. ctiJm4</name>
    <dbReference type="NCBI Taxonomy" id="2827916"/>
    <lineage>
        <taxon>Viruses</taxon>
        <taxon>Duplodnaviria</taxon>
        <taxon>Heunggongvirae</taxon>
        <taxon>Uroviricota</taxon>
        <taxon>Caudoviricetes</taxon>
    </lineage>
</organism>
<protein>
    <submittedName>
        <fullName evidence="1">Uncharacterized protein</fullName>
    </submittedName>
</protein>
<proteinExistence type="predicted"/>
<name>A0A8S5T157_9CAUD</name>
<reference evidence="1" key="1">
    <citation type="journal article" date="2021" name="Proc. Natl. Acad. Sci. U.S.A.">
        <title>A Catalog of Tens of Thousands of Viruses from Human Metagenomes Reveals Hidden Associations with Chronic Diseases.</title>
        <authorList>
            <person name="Tisza M.J."/>
            <person name="Buck C.B."/>
        </authorList>
    </citation>
    <scope>NUCLEOTIDE SEQUENCE</scope>
    <source>
        <strain evidence="1">CtiJm4</strain>
    </source>
</reference>
<accession>A0A8S5T157</accession>
<dbReference type="EMBL" id="BK032724">
    <property type="protein sequence ID" value="DAF56958.1"/>
    <property type="molecule type" value="Genomic_DNA"/>
</dbReference>
<evidence type="ECO:0000313" key="1">
    <source>
        <dbReference type="EMBL" id="DAF56958.1"/>
    </source>
</evidence>